<sequence length="221" mass="24675">DINQARKQELQQRIQDGSIDIAIGTHALIQKGVEFQRLSFAVVDEQHRFGVAQRSALRQKGFSPHVLVMTATPIPRTLALTLYGDLDLSVIDELPPGRQVIKTKWLQPGQRDSAYSFLHRQVADGRQAFIICPLVEESEAIQAKAAIAEYQRLSEEVFPELKLGLLHGRMSAKQKDEVMHRFRSGELNILVSTPVVEVGIDVPNATVMLIESADRFGLSQL</sequence>
<reference evidence="10" key="1">
    <citation type="journal article" date="2014" name="Front. Microbiol.">
        <title>High frequency of phylogenetically diverse reductive dehalogenase-homologous genes in deep subseafloor sedimentary metagenomes.</title>
        <authorList>
            <person name="Kawai M."/>
            <person name="Futagami T."/>
            <person name="Toyoda A."/>
            <person name="Takaki Y."/>
            <person name="Nishi S."/>
            <person name="Hori S."/>
            <person name="Arai W."/>
            <person name="Tsubouchi T."/>
            <person name="Morono Y."/>
            <person name="Uchiyama I."/>
            <person name="Ito T."/>
            <person name="Fujiyama A."/>
            <person name="Inagaki F."/>
            <person name="Takami H."/>
        </authorList>
    </citation>
    <scope>NUCLEOTIDE SEQUENCE</scope>
    <source>
        <strain evidence="10">Expedition CK06-06</strain>
    </source>
</reference>
<keyword evidence="6" id="KW-0238">DNA-binding</keyword>
<evidence type="ECO:0000259" key="9">
    <source>
        <dbReference type="PROSITE" id="PS51194"/>
    </source>
</evidence>
<evidence type="ECO:0000259" key="8">
    <source>
        <dbReference type="PROSITE" id="PS51192"/>
    </source>
</evidence>
<feature type="non-terminal residue" evidence="10">
    <location>
        <position position="1"/>
    </location>
</feature>
<accession>X0TIZ7</accession>
<dbReference type="SUPFAM" id="SSF52540">
    <property type="entry name" value="P-loop containing nucleoside triphosphate hydrolases"/>
    <property type="match status" value="1"/>
</dbReference>
<feature type="domain" description="Helicase C-terminal" evidence="9">
    <location>
        <begin position="110"/>
        <end position="221"/>
    </location>
</feature>
<dbReference type="PANTHER" id="PTHR47964">
    <property type="entry name" value="ATP-DEPENDENT DNA HELICASE HOMOLOG RECG, CHLOROPLASTIC"/>
    <property type="match status" value="1"/>
</dbReference>
<protein>
    <recommendedName>
        <fullName evidence="11">Helicase C-terminal domain-containing protein</fullName>
    </recommendedName>
</protein>
<feature type="domain" description="Helicase ATP-binding" evidence="8">
    <location>
        <begin position="1"/>
        <end position="91"/>
    </location>
</feature>
<dbReference type="InterPro" id="IPR027417">
    <property type="entry name" value="P-loop_NTPase"/>
</dbReference>
<keyword evidence="2" id="KW-0227">DNA damage</keyword>
<evidence type="ECO:0000256" key="4">
    <source>
        <dbReference type="ARBA" id="ARBA00022806"/>
    </source>
</evidence>
<dbReference type="Pfam" id="PF00270">
    <property type="entry name" value="DEAD"/>
    <property type="match status" value="1"/>
</dbReference>
<keyword evidence="1" id="KW-0547">Nucleotide-binding</keyword>
<comment type="caution">
    <text evidence="10">The sequence shown here is derived from an EMBL/GenBank/DDBJ whole genome shotgun (WGS) entry which is preliminary data.</text>
</comment>
<organism evidence="10">
    <name type="scientific">marine sediment metagenome</name>
    <dbReference type="NCBI Taxonomy" id="412755"/>
    <lineage>
        <taxon>unclassified sequences</taxon>
        <taxon>metagenomes</taxon>
        <taxon>ecological metagenomes</taxon>
    </lineage>
</organism>
<proteinExistence type="predicted"/>
<evidence type="ECO:0000256" key="7">
    <source>
        <dbReference type="ARBA" id="ARBA00023204"/>
    </source>
</evidence>
<evidence type="ECO:0000256" key="2">
    <source>
        <dbReference type="ARBA" id="ARBA00022763"/>
    </source>
</evidence>
<dbReference type="Gene3D" id="3.40.50.300">
    <property type="entry name" value="P-loop containing nucleotide triphosphate hydrolases"/>
    <property type="match status" value="2"/>
</dbReference>
<dbReference type="PROSITE" id="PS51192">
    <property type="entry name" value="HELICASE_ATP_BIND_1"/>
    <property type="match status" value="1"/>
</dbReference>
<dbReference type="InterPro" id="IPR014001">
    <property type="entry name" value="Helicase_ATP-bd"/>
</dbReference>
<dbReference type="InterPro" id="IPR047112">
    <property type="entry name" value="RecG/Mfd"/>
</dbReference>
<dbReference type="GO" id="GO:0005524">
    <property type="term" value="F:ATP binding"/>
    <property type="evidence" value="ECO:0007669"/>
    <property type="project" value="UniProtKB-KW"/>
</dbReference>
<keyword evidence="3" id="KW-0378">Hydrolase</keyword>
<evidence type="ECO:0008006" key="11">
    <source>
        <dbReference type="Google" id="ProtNLM"/>
    </source>
</evidence>
<evidence type="ECO:0000256" key="6">
    <source>
        <dbReference type="ARBA" id="ARBA00023125"/>
    </source>
</evidence>
<dbReference type="InterPro" id="IPR011545">
    <property type="entry name" value="DEAD/DEAH_box_helicase_dom"/>
</dbReference>
<dbReference type="EMBL" id="BARS01001765">
    <property type="protein sequence ID" value="GAF76060.1"/>
    <property type="molecule type" value="Genomic_DNA"/>
</dbReference>
<dbReference type="GO" id="GO:0003678">
    <property type="term" value="F:DNA helicase activity"/>
    <property type="evidence" value="ECO:0007669"/>
    <property type="project" value="TreeGrafter"/>
</dbReference>
<feature type="non-terminal residue" evidence="10">
    <location>
        <position position="221"/>
    </location>
</feature>
<gene>
    <name evidence="10" type="ORF">S01H1_03268</name>
</gene>
<dbReference type="InterPro" id="IPR001650">
    <property type="entry name" value="Helicase_C-like"/>
</dbReference>
<dbReference type="Pfam" id="PF00271">
    <property type="entry name" value="Helicase_C"/>
    <property type="match status" value="1"/>
</dbReference>
<dbReference type="AlphaFoldDB" id="X0TIZ7"/>
<evidence type="ECO:0000256" key="3">
    <source>
        <dbReference type="ARBA" id="ARBA00022801"/>
    </source>
</evidence>
<evidence type="ECO:0000256" key="1">
    <source>
        <dbReference type="ARBA" id="ARBA00022741"/>
    </source>
</evidence>
<dbReference type="GO" id="GO:0006281">
    <property type="term" value="P:DNA repair"/>
    <property type="evidence" value="ECO:0007669"/>
    <property type="project" value="UniProtKB-KW"/>
</dbReference>
<evidence type="ECO:0000313" key="10">
    <source>
        <dbReference type="EMBL" id="GAF76060.1"/>
    </source>
</evidence>
<evidence type="ECO:0000256" key="5">
    <source>
        <dbReference type="ARBA" id="ARBA00022840"/>
    </source>
</evidence>
<dbReference type="PROSITE" id="PS51194">
    <property type="entry name" value="HELICASE_CTER"/>
    <property type="match status" value="1"/>
</dbReference>
<keyword evidence="7" id="KW-0234">DNA repair</keyword>
<dbReference type="PANTHER" id="PTHR47964:SF1">
    <property type="entry name" value="ATP-DEPENDENT DNA HELICASE HOMOLOG RECG, CHLOROPLASTIC"/>
    <property type="match status" value="1"/>
</dbReference>
<keyword evidence="4" id="KW-0347">Helicase</keyword>
<dbReference type="SMART" id="SM00490">
    <property type="entry name" value="HELICc"/>
    <property type="match status" value="1"/>
</dbReference>
<dbReference type="GO" id="GO:0016787">
    <property type="term" value="F:hydrolase activity"/>
    <property type="evidence" value="ECO:0007669"/>
    <property type="project" value="UniProtKB-KW"/>
</dbReference>
<keyword evidence="5" id="KW-0067">ATP-binding</keyword>
<name>X0TIZ7_9ZZZZ</name>
<dbReference type="GO" id="GO:0003677">
    <property type="term" value="F:DNA binding"/>
    <property type="evidence" value="ECO:0007669"/>
    <property type="project" value="UniProtKB-KW"/>
</dbReference>